<dbReference type="SUPFAM" id="SSF52058">
    <property type="entry name" value="L domain-like"/>
    <property type="match status" value="1"/>
</dbReference>
<name>A0A9W7DSI7_9STRA</name>
<sequence length="210" mass="23228">MFTDDFKRLLVGLVMGDTLMTLKFTTKAWKRMVDAFIDEGVRSGQLMIHGGNDTYWKEAQAQHERCKLVTRVISLLNVMKVGKNACWHAVNLAVVDIPDGVESIDGAAFCACDSLTTVSFPTTLTLFGWPAFYKCSSLDNVDLLHTNLQELDYSAFGSCSELKSMTTPDLLQTLGKAIFRGCSKLVPSDINVRDNDAVVAHLRSKQLAQN</sequence>
<dbReference type="InterPro" id="IPR026906">
    <property type="entry name" value="LRR_5"/>
</dbReference>
<proteinExistence type="predicted"/>
<dbReference type="EMBL" id="BRXW01000419">
    <property type="protein sequence ID" value="GMH52670.1"/>
    <property type="molecule type" value="Genomic_DNA"/>
</dbReference>
<reference evidence="2" key="1">
    <citation type="journal article" date="2023" name="Commun. Biol.">
        <title>Genome analysis of Parmales, the sister group of diatoms, reveals the evolutionary specialization of diatoms from phago-mixotrophs to photoautotrophs.</title>
        <authorList>
            <person name="Ban H."/>
            <person name="Sato S."/>
            <person name="Yoshikawa S."/>
            <person name="Yamada K."/>
            <person name="Nakamura Y."/>
            <person name="Ichinomiya M."/>
            <person name="Sato N."/>
            <person name="Blanc-Mathieu R."/>
            <person name="Endo H."/>
            <person name="Kuwata A."/>
            <person name="Ogata H."/>
        </authorList>
    </citation>
    <scope>NUCLEOTIDE SEQUENCE [LARGE SCALE GENOMIC DNA]</scope>
    <source>
        <strain evidence="2">NIES 3700</strain>
    </source>
</reference>
<comment type="caution">
    <text evidence="1">The sequence shown here is derived from an EMBL/GenBank/DDBJ whole genome shotgun (WGS) entry which is preliminary data.</text>
</comment>
<dbReference type="PANTHER" id="PTHR45661:SF3">
    <property type="entry name" value="IG-LIKE DOMAIN-CONTAINING PROTEIN"/>
    <property type="match status" value="1"/>
</dbReference>
<dbReference type="AlphaFoldDB" id="A0A9W7DSI7"/>
<protein>
    <submittedName>
        <fullName evidence="1">Uncharacterized protein</fullName>
    </submittedName>
</protein>
<dbReference type="PANTHER" id="PTHR45661">
    <property type="entry name" value="SURFACE ANTIGEN"/>
    <property type="match status" value="1"/>
</dbReference>
<dbReference type="OrthoDB" id="411641at2759"/>
<accession>A0A9W7DSI7</accession>
<evidence type="ECO:0000313" key="1">
    <source>
        <dbReference type="EMBL" id="GMH52670.1"/>
    </source>
</evidence>
<dbReference type="Gene3D" id="3.80.10.10">
    <property type="entry name" value="Ribonuclease Inhibitor"/>
    <property type="match status" value="1"/>
</dbReference>
<dbReference type="InterPro" id="IPR032675">
    <property type="entry name" value="LRR_dom_sf"/>
</dbReference>
<dbReference type="InterPro" id="IPR053139">
    <property type="entry name" value="Surface_bspA-like"/>
</dbReference>
<evidence type="ECO:0000313" key="2">
    <source>
        <dbReference type="Proteomes" id="UP001165122"/>
    </source>
</evidence>
<gene>
    <name evidence="1" type="ORF">TrLO_g10384</name>
</gene>
<keyword evidence="2" id="KW-1185">Reference proteome</keyword>
<organism evidence="1 2">
    <name type="scientific">Triparma laevis f. longispina</name>
    <dbReference type="NCBI Taxonomy" id="1714387"/>
    <lineage>
        <taxon>Eukaryota</taxon>
        <taxon>Sar</taxon>
        <taxon>Stramenopiles</taxon>
        <taxon>Ochrophyta</taxon>
        <taxon>Bolidophyceae</taxon>
        <taxon>Parmales</taxon>
        <taxon>Triparmaceae</taxon>
        <taxon>Triparma</taxon>
    </lineage>
</organism>
<dbReference type="Pfam" id="PF13306">
    <property type="entry name" value="LRR_5"/>
    <property type="match status" value="1"/>
</dbReference>
<dbReference type="Proteomes" id="UP001165122">
    <property type="component" value="Unassembled WGS sequence"/>
</dbReference>